<feature type="region of interest" description="Disordered" evidence="1">
    <location>
        <begin position="1"/>
        <end position="21"/>
    </location>
</feature>
<comment type="caution">
    <text evidence="2">The sequence shown here is derived from an EMBL/GenBank/DDBJ whole genome shotgun (WGS) entry which is preliminary data.</text>
</comment>
<dbReference type="AlphaFoldDB" id="A0A2P5BN18"/>
<feature type="compositionally biased region" description="Basic and acidic residues" evidence="1">
    <location>
        <begin position="103"/>
        <end position="115"/>
    </location>
</feature>
<dbReference type="Proteomes" id="UP000237105">
    <property type="component" value="Unassembled WGS sequence"/>
</dbReference>
<accession>A0A2P5BN18</accession>
<feature type="region of interest" description="Disordered" evidence="1">
    <location>
        <begin position="72"/>
        <end position="133"/>
    </location>
</feature>
<name>A0A2P5BN18_PARAD</name>
<gene>
    <name evidence="2" type="ORF">PanWU01x14_225040</name>
</gene>
<sequence>MTIRSTRPDAEGSSREARPDLEQKLDQMLATLAETNRKAEMAHEAILGLKNKVAEVRRDNIHLEGMLASQARSQWRQDFDKEVQQESGGQPQKTPRKPGRCASRLEARNDGRIEQEAQGPSQPDPDDLAKQTV</sequence>
<feature type="compositionally biased region" description="Basic and acidic residues" evidence="1">
    <location>
        <begin position="75"/>
        <end position="84"/>
    </location>
</feature>
<evidence type="ECO:0000313" key="2">
    <source>
        <dbReference type="EMBL" id="PON50191.1"/>
    </source>
</evidence>
<evidence type="ECO:0000256" key="1">
    <source>
        <dbReference type="SAM" id="MobiDB-lite"/>
    </source>
</evidence>
<reference evidence="3" key="1">
    <citation type="submission" date="2016-06" db="EMBL/GenBank/DDBJ databases">
        <title>Parallel loss of symbiosis genes in relatives of nitrogen-fixing non-legume Parasponia.</title>
        <authorList>
            <person name="Van Velzen R."/>
            <person name="Holmer R."/>
            <person name="Bu F."/>
            <person name="Rutten L."/>
            <person name="Van Zeijl A."/>
            <person name="Liu W."/>
            <person name="Santuari L."/>
            <person name="Cao Q."/>
            <person name="Sharma T."/>
            <person name="Shen D."/>
            <person name="Roswanjaya Y."/>
            <person name="Wardhani T."/>
            <person name="Kalhor M.S."/>
            <person name="Jansen J."/>
            <person name="Van den Hoogen J."/>
            <person name="Gungor B."/>
            <person name="Hartog M."/>
            <person name="Hontelez J."/>
            <person name="Verver J."/>
            <person name="Yang W.-C."/>
            <person name="Schijlen E."/>
            <person name="Repin R."/>
            <person name="Schilthuizen M."/>
            <person name="Schranz E."/>
            <person name="Heidstra R."/>
            <person name="Miyata K."/>
            <person name="Fedorova E."/>
            <person name="Kohlen W."/>
            <person name="Bisseling T."/>
            <person name="Smit S."/>
            <person name="Geurts R."/>
        </authorList>
    </citation>
    <scope>NUCLEOTIDE SEQUENCE [LARGE SCALE GENOMIC DNA]</scope>
    <source>
        <strain evidence="3">cv. WU1-14</strain>
    </source>
</reference>
<keyword evidence="3" id="KW-1185">Reference proteome</keyword>
<organism evidence="2 3">
    <name type="scientific">Parasponia andersonii</name>
    <name type="common">Sponia andersonii</name>
    <dbReference type="NCBI Taxonomy" id="3476"/>
    <lineage>
        <taxon>Eukaryota</taxon>
        <taxon>Viridiplantae</taxon>
        <taxon>Streptophyta</taxon>
        <taxon>Embryophyta</taxon>
        <taxon>Tracheophyta</taxon>
        <taxon>Spermatophyta</taxon>
        <taxon>Magnoliopsida</taxon>
        <taxon>eudicotyledons</taxon>
        <taxon>Gunneridae</taxon>
        <taxon>Pentapetalae</taxon>
        <taxon>rosids</taxon>
        <taxon>fabids</taxon>
        <taxon>Rosales</taxon>
        <taxon>Cannabaceae</taxon>
        <taxon>Parasponia</taxon>
    </lineage>
</organism>
<proteinExistence type="predicted"/>
<protein>
    <submittedName>
        <fullName evidence="2">Uncharacterized protein</fullName>
    </submittedName>
</protein>
<evidence type="ECO:0000313" key="3">
    <source>
        <dbReference type="Proteomes" id="UP000237105"/>
    </source>
</evidence>
<dbReference type="EMBL" id="JXTB01000249">
    <property type="protein sequence ID" value="PON50191.1"/>
    <property type="molecule type" value="Genomic_DNA"/>
</dbReference>